<accession>A0AAJ6Z054</accession>
<dbReference type="RefSeq" id="XP_013162413.1">
    <property type="nucleotide sequence ID" value="XM_013306959.1"/>
</dbReference>
<gene>
    <name evidence="1" type="primary">LOC106113902</name>
</gene>
<dbReference type="GeneID" id="106113902"/>
<protein>
    <submittedName>
        <fullName evidence="1">Uncharacterized protein LOC106113902 isoform X1</fullName>
    </submittedName>
</protein>
<dbReference type="Proteomes" id="UP000694872">
    <property type="component" value="Unplaced"/>
</dbReference>
<name>A0AAJ6Z054_PAPXU</name>
<reference evidence="1" key="1">
    <citation type="submission" date="2025-08" db="UniProtKB">
        <authorList>
            <consortium name="RefSeq"/>
        </authorList>
    </citation>
    <scope>IDENTIFICATION</scope>
</reference>
<sequence length="842" mass="92166">MAQKDDSLFLLEVLIDKIVLSKVPCFTDKDFRTCVSIECPSVETLEICDDETGTNVARSDGPFVKTFNSGKSCLFSLKEDQISKAMSKFPINVSVFQSLPCGCLPSKVVIGECVIDMTKEFVESRNKYLEDPNNVSYQALKDSFKIVSKDQGEAGEIIMFLRISCFGKLIVTKFQGTGATNAKSSGASASVDRSCLPQREYQSAQDPCVCGTKRYLGGGSGPSCTVSGAATGGVCPPARDPFNSMPCEEPDDPCFCTGPKEPAKQKMICRNTDQYCLHVPKGTSLHEPYGEENIGIDNRNLRSKIELAVLNLYKNSMKTDQKCEDTSNSESSQWLTDTSITEEMKKSNTGTADLFSNSSICTVSAIRSKNRSVSFAKTVDYFWNSQNQTIHLTAKNSNMLNEKENVLFGKKETTVYMTLFEDYSRQQTTGTQATGSINKCLQFNSSKIIPTINCSNNSDKRSSTNLLYLNDKNAVPSHFRNQSIYFFGKKKDGVKLNKGMGSQDSVKKGQHKCTPTAVSTQACASKSCVSMQTNKVKENNSATGPKSVTIKSNCLKPCPALGTVKGEMMATVSHIKIAPTQPCPVHGKDPCQGPSCIAATTQEEQGPVKVSTVNNPRRGVFELVIRKMTGAPLARNELMLEWTPPPCRTPSCLGSQHKPSSCRQSKYKIVSCKPSSCRPKRTNKIYKRPCSPTPVPICPGLPCKRCCRTSCCGKSCRSIPTCLPVITCSPDPSPCVSPCPPSPLCKNPCRSPCSSPCLRPCPVGRKRPKRARSHPRIKAHPKRISPCLNKTKVCPVLRCQSILMPCVRCCNVVACYPRRICSLTPCKPLMTCRSDCSIKCEE</sequence>
<dbReference type="AlphaFoldDB" id="A0AAJ6Z054"/>
<proteinExistence type="predicted"/>
<dbReference type="Pfam" id="PF14924">
    <property type="entry name" value="MAP10_N"/>
    <property type="match status" value="1"/>
</dbReference>
<evidence type="ECO:0000313" key="1">
    <source>
        <dbReference type="RefSeq" id="XP_013162413.1"/>
    </source>
</evidence>
<dbReference type="KEGG" id="pxu:106113902"/>
<organism evidence="1">
    <name type="scientific">Papilio xuthus</name>
    <name type="common">Asian swallowtail butterfly</name>
    <dbReference type="NCBI Taxonomy" id="66420"/>
    <lineage>
        <taxon>Eukaryota</taxon>
        <taxon>Metazoa</taxon>
        <taxon>Ecdysozoa</taxon>
        <taxon>Arthropoda</taxon>
        <taxon>Hexapoda</taxon>
        <taxon>Insecta</taxon>
        <taxon>Pterygota</taxon>
        <taxon>Neoptera</taxon>
        <taxon>Endopterygota</taxon>
        <taxon>Lepidoptera</taxon>
        <taxon>Glossata</taxon>
        <taxon>Ditrysia</taxon>
        <taxon>Papilionoidea</taxon>
        <taxon>Papilionidae</taxon>
        <taxon>Papilioninae</taxon>
        <taxon>Papilio</taxon>
    </lineage>
</organism>